<dbReference type="EMBL" id="CP002772">
    <property type="protein sequence ID" value="AEG19363.1"/>
    <property type="molecule type" value="Genomic_DNA"/>
</dbReference>
<proteinExistence type="predicted"/>
<keyword evidence="3" id="KW-0067">ATP-binding</keyword>
<dbReference type="OrthoDB" id="76985at2157"/>
<dbReference type="GO" id="GO:0016818">
    <property type="term" value="F:hydrolase activity, acting on acid anhydrides, in phosphorus-containing anhydrides"/>
    <property type="evidence" value="ECO:0007669"/>
    <property type="project" value="InterPro"/>
</dbReference>
<dbReference type="InterPro" id="IPR027417">
    <property type="entry name" value="P-loop_NTPase"/>
</dbReference>
<dbReference type="PROSITE" id="PS51193">
    <property type="entry name" value="HELICASE_ATP_BIND_2"/>
    <property type="match status" value="1"/>
</dbReference>
<dbReference type="InterPro" id="IPR014013">
    <property type="entry name" value="Helic_SF1/SF2_ATP-bd_DinG/Rad3"/>
</dbReference>
<dbReference type="GO" id="GO:0003678">
    <property type="term" value="F:DNA helicase activity"/>
    <property type="evidence" value="ECO:0007669"/>
    <property type="project" value="TreeGrafter"/>
</dbReference>
<evidence type="ECO:0000256" key="3">
    <source>
        <dbReference type="ARBA" id="ARBA00022840"/>
    </source>
</evidence>
<evidence type="ECO:0000313" key="5">
    <source>
        <dbReference type="EMBL" id="AEG19363.1"/>
    </source>
</evidence>
<dbReference type="SUPFAM" id="SSF52540">
    <property type="entry name" value="P-loop containing nucleoside triphosphate hydrolases"/>
    <property type="match status" value="1"/>
</dbReference>
<dbReference type="InterPro" id="IPR045028">
    <property type="entry name" value="DinG/Rad3-like"/>
</dbReference>
<dbReference type="InterPro" id="IPR006935">
    <property type="entry name" value="Helicase/UvrB_N"/>
</dbReference>
<dbReference type="InterPro" id="IPR006555">
    <property type="entry name" value="ATP-dep_Helicase_C"/>
</dbReference>
<name>F6D5Z3_METPW</name>
<keyword evidence="1" id="KW-0547">Nucleotide-binding</keyword>
<protein>
    <submittedName>
        <fullName evidence="5">Helicase c2</fullName>
    </submittedName>
</protein>
<keyword evidence="2" id="KW-0378">Hydrolase</keyword>
<dbReference type="Proteomes" id="UP000009231">
    <property type="component" value="Chromosome"/>
</dbReference>
<dbReference type="InterPro" id="IPR014001">
    <property type="entry name" value="Helicase_ATP-bd"/>
</dbReference>
<organism evidence="5 6">
    <name type="scientific">Methanobacterium paludis (strain DSM 25820 / JCM 18151 / SWAN1)</name>
    <dbReference type="NCBI Taxonomy" id="868131"/>
    <lineage>
        <taxon>Archaea</taxon>
        <taxon>Methanobacteriati</taxon>
        <taxon>Methanobacteriota</taxon>
        <taxon>Methanomada group</taxon>
        <taxon>Methanobacteria</taxon>
        <taxon>Methanobacteriales</taxon>
        <taxon>Methanobacteriaceae</taxon>
        <taxon>Methanobacterium</taxon>
    </lineage>
</organism>
<evidence type="ECO:0000256" key="1">
    <source>
        <dbReference type="ARBA" id="ARBA00022741"/>
    </source>
</evidence>
<gene>
    <name evidence="5" type="ordered locus">MSWAN_2358</name>
</gene>
<dbReference type="SMART" id="SM00491">
    <property type="entry name" value="HELICc2"/>
    <property type="match status" value="1"/>
</dbReference>
<dbReference type="RefSeq" id="WP_013826862.1">
    <property type="nucleotide sequence ID" value="NC_015574.1"/>
</dbReference>
<dbReference type="Gene3D" id="3.40.50.300">
    <property type="entry name" value="P-loop containing nucleotide triphosphate hydrolases"/>
    <property type="match status" value="2"/>
</dbReference>
<dbReference type="HOGENOM" id="CLU_033880_0_0_2"/>
<dbReference type="AlphaFoldDB" id="F6D5Z3"/>
<feature type="domain" description="Helicase ATP-binding" evidence="4">
    <location>
        <begin position="50"/>
        <end position="321"/>
    </location>
</feature>
<dbReference type="SMART" id="SM00487">
    <property type="entry name" value="DEXDc"/>
    <property type="match status" value="1"/>
</dbReference>
<evidence type="ECO:0000259" key="4">
    <source>
        <dbReference type="PROSITE" id="PS51193"/>
    </source>
</evidence>
<reference evidence="5 6" key="1">
    <citation type="journal article" date="2014" name="Int. J. Syst. Evol. Microbiol.">
        <title>Methanobacterium paludis sp. nov. and a novel strain of Methanobacterium lacus isolated from northern peatlands.</title>
        <authorList>
            <person name="Cadillo-Quiroz H."/>
            <person name="Brauer S.L."/>
            <person name="Goodson N."/>
            <person name="Yavitt J.B."/>
            <person name="Zinder S.H."/>
        </authorList>
    </citation>
    <scope>NUCLEOTIDE SEQUENCE [LARGE SCALE GENOMIC DNA]</scope>
    <source>
        <strain evidence="6">DSM 25820 / JCM 18151 / SWAN1</strain>
    </source>
</reference>
<dbReference type="Pfam" id="PF04851">
    <property type="entry name" value="ResIII"/>
    <property type="match status" value="1"/>
</dbReference>
<dbReference type="PANTHER" id="PTHR11472">
    <property type="entry name" value="DNA REPAIR DEAD HELICASE RAD3/XP-D SUBFAMILY MEMBER"/>
    <property type="match status" value="1"/>
</dbReference>
<dbReference type="GO" id="GO:0005524">
    <property type="term" value="F:ATP binding"/>
    <property type="evidence" value="ECO:0007669"/>
    <property type="project" value="UniProtKB-KW"/>
</dbReference>
<dbReference type="GeneID" id="10669887"/>
<keyword evidence="5" id="KW-0347">Helicase</keyword>
<dbReference type="PANTHER" id="PTHR11472:SF34">
    <property type="entry name" value="REGULATOR OF TELOMERE ELONGATION HELICASE 1"/>
    <property type="match status" value="1"/>
</dbReference>
<sequence length="579" mass="67187">MDNGFFCKQCGMVKARCVCPKGNTETTKKPETSRNMTPEIKKLYPDVEDEIIENFPFSSPRKGQFEIISRINDAMDDGYKYIILEAGTGTGKSAIATTLANIYQPAYILTMTKQLQSQYSQEFGYPMVKGRANFNCKDAGLEATCDMGTCQTIPSSQKFVCEYGITKSPFDDGSSAFMDAYGSPIYFRSGDACNYWRQKARAVESPITLMNYDYALLELAYVKHFGKRQLMVLDEAHNIEDKLMRRLEVNIFNNSLRKDIKTTIPRNMMGYEDPKEWTLFIQAIYQDYKDLNVKELPKNKADRINRTKLRLSELMSNLEEHPDNWVVDTTPGGASFKPLKIDVYAQERLFQYADVCLFMSATILDHELFCRWLGIDPEEVYYLRINSSFPASSRPVHIKSVGPMSQRAIRRTAPKTIPILEKIIEHHKYEKGLIHTHNYKCQQYIMKHIKNPRLMDHDSKNREYKLHEFERSKEPKVFVSPSMSEGVDLPYEKCQFQVIYKVPFPYLGDKQINKRKAKDPKWYAYKTVMTLLQAYGRGMRAEDDYCETYVLDGNIKMLFRNRLYKSLVPEFFTEAISKD</sequence>
<dbReference type="STRING" id="868131.MSWAN_2358"/>
<dbReference type="GO" id="GO:0006139">
    <property type="term" value="P:nucleobase-containing compound metabolic process"/>
    <property type="evidence" value="ECO:0007669"/>
    <property type="project" value="InterPro"/>
</dbReference>
<evidence type="ECO:0000313" key="6">
    <source>
        <dbReference type="Proteomes" id="UP000009231"/>
    </source>
</evidence>
<dbReference type="KEGG" id="mew:MSWAN_2358"/>
<dbReference type="GO" id="GO:0003677">
    <property type="term" value="F:DNA binding"/>
    <property type="evidence" value="ECO:0007669"/>
    <property type="project" value="InterPro"/>
</dbReference>
<accession>F6D5Z3</accession>
<keyword evidence="6" id="KW-1185">Reference proteome</keyword>
<dbReference type="Pfam" id="PF13307">
    <property type="entry name" value="Helicase_C_2"/>
    <property type="match status" value="1"/>
</dbReference>
<evidence type="ECO:0000256" key="2">
    <source>
        <dbReference type="ARBA" id="ARBA00022801"/>
    </source>
</evidence>
<dbReference type="eggNOG" id="arCOG00770">
    <property type="taxonomic scope" value="Archaea"/>
</dbReference>